<reference evidence="1" key="1">
    <citation type="submission" date="2011-10" db="EMBL/GenBank/DDBJ databases">
        <title>Provirophages and transpovirons: unique mobilome of giant viruses.</title>
        <authorList>
            <person name="Desnues C."/>
            <person name="LaScola B."/>
            <person name="Yutin N."/>
            <person name="Fournous G."/>
            <person name="Koonin E."/>
            <person name="Raoult D."/>
        </authorList>
    </citation>
    <scope>NUCLEOTIDE SEQUENCE</scope>
    <source>
        <strain evidence="1">Mv13-mv</strain>
    </source>
</reference>
<sequence>MNNPHYESENYKVLSRNTDFVGINIMTNVIFVYNKNPVTKQILQDIHMRQNQVYKDFSEYIN</sequence>
<dbReference type="EMBL" id="JN885998">
    <property type="protein sequence ID" value="AEX62815.1"/>
    <property type="molecule type" value="Genomic_DNA"/>
</dbReference>
<gene>
    <name evidence="1" type="ORF">mv_L610</name>
</gene>
<organism evidence="1">
    <name type="scientific">Moumouvirus sp. 'Monve'</name>
    <dbReference type="NCBI Taxonomy" id="1128131"/>
    <lineage>
        <taxon>Viruses</taxon>
        <taxon>Varidnaviria</taxon>
        <taxon>Bamfordvirae</taxon>
        <taxon>Nucleocytoviricota</taxon>
        <taxon>Megaviricetes</taxon>
        <taxon>Imitervirales</taxon>
        <taxon>Mimiviridae</taxon>
        <taxon>Megamimivirinae</taxon>
        <taxon>Moumouvirus</taxon>
    </lineage>
</organism>
<protein>
    <submittedName>
        <fullName evidence="1">Uncharacterized protein</fullName>
    </submittedName>
</protein>
<accession>H2EEJ2</accession>
<evidence type="ECO:0000313" key="1">
    <source>
        <dbReference type="EMBL" id="AEX62815.1"/>
    </source>
</evidence>
<proteinExistence type="predicted"/>
<name>H2EEJ2_9VIRU</name>